<dbReference type="Pfam" id="PF01545">
    <property type="entry name" value="Cation_efflux"/>
    <property type="match status" value="1"/>
</dbReference>
<dbReference type="GO" id="GO:0005783">
    <property type="term" value="C:endoplasmic reticulum"/>
    <property type="evidence" value="ECO:0007669"/>
    <property type="project" value="TreeGrafter"/>
</dbReference>
<evidence type="ECO:0000259" key="8">
    <source>
        <dbReference type="Pfam" id="PF01545"/>
    </source>
</evidence>
<dbReference type="AlphaFoldDB" id="A0A914ENE5"/>
<keyword evidence="6 7" id="KW-0472">Membrane</keyword>
<feature type="domain" description="Cation efflux protein transmembrane" evidence="8">
    <location>
        <begin position="114"/>
        <end position="326"/>
    </location>
</feature>
<dbReference type="InterPro" id="IPR058533">
    <property type="entry name" value="Cation_efflux_TM"/>
</dbReference>
<dbReference type="Gene3D" id="1.20.1510.10">
    <property type="entry name" value="Cation efflux protein transmembrane domain"/>
    <property type="match status" value="1"/>
</dbReference>
<sequence>MLILKGALRPLGKNSLHTCLITLSAANQNDYSKLKTQKLFKAARAKNLYDYGDDKIDLERAIAEFNLREEDLLNLPKAPSDPKSKFNGKLYYAKDVHDRAIKRNSATTSGDRAVFVALCTNFIDTISKFIGAYFTGSLSLFSEFCHSLCDTFNTIVLYLGNYYSKREADIEYPYGTGNVRYLSALCSGGLMFCGGGLYSIYSCYTGIVNPSSLELSYAPIFLIISCVLQGISAANAYREAFKHLPNEKMSLVQKVKFAFSINDPTHRLVIVEDSAALVGFGIALSALSASYYFQTSIFDAAGSGLIGVLLCFVGINVIRVNVQQLLMKSVPQEKVESAKQILLADPSVRVNVQQLLMKSVPQEKVESAKQILLADPSVRAIYDVKATRISAEHDRFKAEIDWNGREITKLYLKENCNLEEMFNEVKKMEKLEQFEEFMLHHGDQIVERIGDEVNRLEKKLQTKHPELTHVDLESN</sequence>
<dbReference type="GO" id="GO:0006882">
    <property type="term" value="P:intracellular zinc ion homeostasis"/>
    <property type="evidence" value="ECO:0007669"/>
    <property type="project" value="TreeGrafter"/>
</dbReference>
<reference evidence="10" key="1">
    <citation type="submission" date="2022-11" db="UniProtKB">
        <authorList>
            <consortium name="WormBaseParasite"/>
        </authorList>
    </citation>
    <scope>IDENTIFICATION</scope>
</reference>
<evidence type="ECO:0000256" key="2">
    <source>
        <dbReference type="ARBA" id="ARBA00008873"/>
    </source>
</evidence>
<evidence type="ECO:0000256" key="7">
    <source>
        <dbReference type="SAM" id="Phobius"/>
    </source>
</evidence>
<dbReference type="NCBIfam" id="TIGR01297">
    <property type="entry name" value="CDF"/>
    <property type="match status" value="1"/>
</dbReference>
<dbReference type="WBParaSite" id="ACRNAN_scaffold926.g7139.t2">
    <property type="protein sequence ID" value="ACRNAN_scaffold926.g7139.t2"/>
    <property type="gene ID" value="ACRNAN_scaffold926.g7139"/>
</dbReference>
<protein>
    <submittedName>
        <fullName evidence="10">Zinc transporter 9</fullName>
    </submittedName>
</protein>
<dbReference type="PANTHER" id="PTHR13414:SF9">
    <property type="entry name" value="PROTON-COUPLED ZINC ANTIPORTER SLC30A9, MITOCHONDRIAL"/>
    <property type="match status" value="1"/>
</dbReference>
<feature type="transmembrane region" description="Helical" evidence="7">
    <location>
        <begin position="216"/>
        <end position="237"/>
    </location>
</feature>
<dbReference type="PANTHER" id="PTHR13414">
    <property type="entry name" value="HUEL-CATION TRANSPORTER"/>
    <property type="match status" value="1"/>
</dbReference>
<feature type="transmembrane region" description="Helical" evidence="7">
    <location>
        <begin position="300"/>
        <end position="318"/>
    </location>
</feature>
<feature type="transmembrane region" description="Helical" evidence="7">
    <location>
        <begin position="275"/>
        <end position="294"/>
    </location>
</feature>
<evidence type="ECO:0000256" key="1">
    <source>
        <dbReference type="ARBA" id="ARBA00004141"/>
    </source>
</evidence>
<dbReference type="GO" id="GO:0016020">
    <property type="term" value="C:membrane"/>
    <property type="evidence" value="ECO:0007669"/>
    <property type="project" value="UniProtKB-SubCell"/>
</dbReference>
<evidence type="ECO:0000313" key="9">
    <source>
        <dbReference type="Proteomes" id="UP000887540"/>
    </source>
</evidence>
<dbReference type="InterPro" id="IPR002524">
    <property type="entry name" value="Cation_efflux"/>
</dbReference>
<keyword evidence="5 7" id="KW-1133">Transmembrane helix</keyword>
<dbReference type="Proteomes" id="UP000887540">
    <property type="component" value="Unplaced"/>
</dbReference>
<comment type="subcellular location">
    <subcellularLocation>
        <location evidence="1">Membrane</location>
        <topology evidence="1">Multi-pass membrane protein</topology>
    </subcellularLocation>
</comment>
<evidence type="ECO:0000256" key="6">
    <source>
        <dbReference type="ARBA" id="ARBA00023136"/>
    </source>
</evidence>
<proteinExistence type="inferred from homology"/>
<organism evidence="9 10">
    <name type="scientific">Acrobeloides nanus</name>
    <dbReference type="NCBI Taxonomy" id="290746"/>
    <lineage>
        <taxon>Eukaryota</taxon>
        <taxon>Metazoa</taxon>
        <taxon>Ecdysozoa</taxon>
        <taxon>Nematoda</taxon>
        <taxon>Chromadorea</taxon>
        <taxon>Rhabditida</taxon>
        <taxon>Tylenchina</taxon>
        <taxon>Cephalobomorpha</taxon>
        <taxon>Cephaloboidea</taxon>
        <taxon>Cephalobidae</taxon>
        <taxon>Acrobeloides</taxon>
    </lineage>
</organism>
<dbReference type="SUPFAM" id="SSF161111">
    <property type="entry name" value="Cation efflux protein transmembrane domain-like"/>
    <property type="match status" value="1"/>
</dbReference>
<evidence type="ECO:0000313" key="10">
    <source>
        <dbReference type="WBParaSite" id="ACRNAN_scaffold926.g7139.t2"/>
    </source>
</evidence>
<dbReference type="GO" id="GO:0006829">
    <property type="term" value="P:zinc ion transport"/>
    <property type="evidence" value="ECO:0007669"/>
    <property type="project" value="InterPro"/>
</dbReference>
<accession>A0A914ENE5</accession>
<evidence type="ECO:0000256" key="3">
    <source>
        <dbReference type="ARBA" id="ARBA00022448"/>
    </source>
</evidence>
<keyword evidence="9" id="KW-1185">Reference proteome</keyword>
<keyword evidence="4 7" id="KW-0812">Transmembrane</keyword>
<dbReference type="GO" id="GO:0008324">
    <property type="term" value="F:monoatomic cation transmembrane transporter activity"/>
    <property type="evidence" value="ECO:0007669"/>
    <property type="project" value="InterPro"/>
</dbReference>
<comment type="similarity">
    <text evidence="2">Belongs to the cation diffusion facilitator (CDF) transporter (TC 2.A.4) family. SLC30A subfamily.</text>
</comment>
<feature type="transmembrane region" description="Helical" evidence="7">
    <location>
        <begin position="181"/>
        <end position="201"/>
    </location>
</feature>
<keyword evidence="3" id="KW-0813">Transport</keyword>
<dbReference type="InterPro" id="IPR040177">
    <property type="entry name" value="SLC30A9"/>
</dbReference>
<name>A0A914ENE5_9BILA</name>
<evidence type="ECO:0000256" key="5">
    <source>
        <dbReference type="ARBA" id="ARBA00022989"/>
    </source>
</evidence>
<dbReference type="InterPro" id="IPR027469">
    <property type="entry name" value="Cation_efflux_TMD_sf"/>
</dbReference>
<evidence type="ECO:0000256" key="4">
    <source>
        <dbReference type="ARBA" id="ARBA00022692"/>
    </source>
</evidence>